<dbReference type="SUPFAM" id="SSF51366">
    <property type="entry name" value="Ribulose-phoshate binding barrel"/>
    <property type="match status" value="1"/>
</dbReference>
<evidence type="ECO:0000256" key="6">
    <source>
        <dbReference type="ARBA" id="ARBA00022822"/>
    </source>
</evidence>
<dbReference type="AlphaFoldDB" id="A0A2W5P836"/>
<comment type="caution">
    <text evidence="11">The sequence shown here is derived from an EMBL/GenBank/DDBJ whole genome shotgun (WGS) entry which is preliminary data.</text>
</comment>
<evidence type="ECO:0000256" key="9">
    <source>
        <dbReference type="HAMAP-Rule" id="MF_00135"/>
    </source>
</evidence>
<name>A0A2W5P836_9SPHN</name>
<evidence type="ECO:0000313" key="12">
    <source>
        <dbReference type="Proteomes" id="UP000249229"/>
    </source>
</evidence>
<dbReference type="GO" id="GO:0004640">
    <property type="term" value="F:phosphoribosylanthranilate isomerase activity"/>
    <property type="evidence" value="ECO:0007669"/>
    <property type="project" value="UniProtKB-UniRule"/>
</dbReference>
<dbReference type="Pfam" id="PF00697">
    <property type="entry name" value="PRAI"/>
    <property type="match status" value="1"/>
</dbReference>
<dbReference type="UniPathway" id="UPA00035">
    <property type="reaction ID" value="UER00042"/>
</dbReference>
<evidence type="ECO:0000256" key="8">
    <source>
        <dbReference type="ARBA" id="ARBA00023235"/>
    </source>
</evidence>
<accession>A0A2W5P836</accession>
<evidence type="ECO:0000256" key="4">
    <source>
        <dbReference type="ARBA" id="ARBA00022272"/>
    </source>
</evidence>
<comment type="similarity">
    <text evidence="9">Belongs to the TrpF family.</text>
</comment>
<evidence type="ECO:0000256" key="5">
    <source>
        <dbReference type="ARBA" id="ARBA00022605"/>
    </source>
</evidence>
<evidence type="ECO:0000259" key="10">
    <source>
        <dbReference type="Pfam" id="PF00697"/>
    </source>
</evidence>
<gene>
    <name evidence="9" type="primary">trpF</name>
    <name evidence="11" type="ORF">DI544_07270</name>
</gene>
<protein>
    <recommendedName>
        <fullName evidence="4 9">N-(5'-phosphoribosyl)anthranilate isomerase</fullName>
        <shortName evidence="9">PRAI</shortName>
        <ecNumber evidence="3 9">5.3.1.24</ecNumber>
    </recommendedName>
</protein>
<dbReference type="InterPro" id="IPR001240">
    <property type="entry name" value="PRAI_dom"/>
</dbReference>
<dbReference type="EMBL" id="QFQI01000004">
    <property type="protein sequence ID" value="PZQ60738.1"/>
    <property type="molecule type" value="Genomic_DNA"/>
</dbReference>
<dbReference type="InterPro" id="IPR044643">
    <property type="entry name" value="TrpF_fam"/>
</dbReference>
<organism evidence="11 12">
    <name type="scientific">Sphingomonas taxi</name>
    <dbReference type="NCBI Taxonomy" id="1549858"/>
    <lineage>
        <taxon>Bacteria</taxon>
        <taxon>Pseudomonadati</taxon>
        <taxon>Pseudomonadota</taxon>
        <taxon>Alphaproteobacteria</taxon>
        <taxon>Sphingomonadales</taxon>
        <taxon>Sphingomonadaceae</taxon>
        <taxon>Sphingomonas</taxon>
    </lineage>
</organism>
<dbReference type="HAMAP" id="MF_00135">
    <property type="entry name" value="PRAI"/>
    <property type="match status" value="1"/>
</dbReference>
<evidence type="ECO:0000256" key="3">
    <source>
        <dbReference type="ARBA" id="ARBA00012572"/>
    </source>
</evidence>
<evidence type="ECO:0000313" key="11">
    <source>
        <dbReference type="EMBL" id="PZQ60738.1"/>
    </source>
</evidence>
<evidence type="ECO:0000256" key="7">
    <source>
        <dbReference type="ARBA" id="ARBA00023141"/>
    </source>
</evidence>
<dbReference type="EC" id="5.3.1.24" evidence="3 9"/>
<keyword evidence="6 9" id="KW-0822">Tryptophan biosynthesis</keyword>
<sequence>MPVTAKICGLSTAATLDAAIAGGASHVGFVAFPPSPRHLERDRLAELAARVPGHVARVGVFVDPADDLVAAYVQAGRLDAIQLHKTAPGRVAHLRRMAGVPAWAAVAVKTRADLDVASSYVGAANRLLYDAKTPEGSTLPGGMGVRFDWRLLQGYRHPLPWALSGGLDAANVTEAIAATGATLVDVSSGVERAPGVKDMDKIAAFLQRVSAS</sequence>
<comment type="catalytic activity">
    <reaction evidence="1 9">
        <text>N-(5-phospho-beta-D-ribosyl)anthranilate = 1-(2-carboxyphenylamino)-1-deoxy-D-ribulose 5-phosphate</text>
        <dbReference type="Rhea" id="RHEA:21540"/>
        <dbReference type="ChEBI" id="CHEBI:18277"/>
        <dbReference type="ChEBI" id="CHEBI:58613"/>
        <dbReference type="EC" id="5.3.1.24"/>
    </reaction>
</comment>
<reference evidence="11 12" key="1">
    <citation type="submission" date="2017-08" db="EMBL/GenBank/DDBJ databases">
        <title>Infants hospitalized years apart are colonized by the same room-sourced microbial strains.</title>
        <authorList>
            <person name="Brooks B."/>
            <person name="Olm M.R."/>
            <person name="Firek B.A."/>
            <person name="Baker R."/>
            <person name="Thomas B.C."/>
            <person name="Morowitz M.J."/>
            <person name="Banfield J.F."/>
        </authorList>
    </citation>
    <scope>NUCLEOTIDE SEQUENCE [LARGE SCALE GENOMIC DNA]</scope>
    <source>
        <strain evidence="11">S2_005_001_R1_22</strain>
    </source>
</reference>
<evidence type="ECO:0000256" key="2">
    <source>
        <dbReference type="ARBA" id="ARBA00004664"/>
    </source>
</evidence>
<evidence type="ECO:0000256" key="1">
    <source>
        <dbReference type="ARBA" id="ARBA00001164"/>
    </source>
</evidence>
<dbReference type="InterPro" id="IPR011060">
    <property type="entry name" value="RibuloseP-bd_barrel"/>
</dbReference>
<keyword evidence="7 9" id="KW-0057">Aromatic amino acid biosynthesis</keyword>
<keyword evidence="8 9" id="KW-0413">Isomerase</keyword>
<dbReference type="Proteomes" id="UP000249229">
    <property type="component" value="Unassembled WGS sequence"/>
</dbReference>
<dbReference type="NCBIfam" id="NF002295">
    <property type="entry name" value="PRK01222.1-1"/>
    <property type="match status" value="1"/>
</dbReference>
<proteinExistence type="inferred from homology"/>
<keyword evidence="5 9" id="KW-0028">Amino-acid biosynthesis</keyword>
<dbReference type="GO" id="GO:0000162">
    <property type="term" value="P:L-tryptophan biosynthetic process"/>
    <property type="evidence" value="ECO:0007669"/>
    <property type="project" value="UniProtKB-UniRule"/>
</dbReference>
<comment type="pathway">
    <text evidence="2 9">Amino-acid biosynthesis; L-tryptophan biosynthesis; L-tryptophan from chorismate: step 3/5.</text>
</comment>
<dbReference type="PANTHER" id="PTHR42894:SF1">
    <property type="entry name" value="N-(5'-PHOSPHORIBOSYL)ANTHRANILATE ISOMERASE"/>
    <property type="match status" value="1"/>
</dbReference>
<dbReference type="PANTHER" id="PTHR42894">
    <property type="entry name" value="N-(5'-PHOSPHORIBOSYL)ANTHRANILATE ISOMERASE"/>
    <property type="match status" value="1"/>
</dbReference>
<dbReference type="Gene3D" id="3.20.20.70">
    <property type="entry name" value="Aldolase class I"/>
    <property type="match status" value="1"/>
</dbReference>
<feature type="domain" description="N-(5'phosphoribosyl) anthranilate isomerase (PRAI)" evidence="10">
    <location>
        <begin position="5"/>
        <end position="207"/>
    </location>
</feature>
<dbReference type="CDD" id="cd00405">
    <property type="entry name" value="PRAI"/>
    <property type="match status" value="1"/>
</dbReference>
<dbReference type="InterPro" id="IPR013785">
    <property type="entry name" value="Aldolase_TIM"/>
</dbReference>